<name>A0A0G4HD54_9ALVE</name>
<dbReference type="PANTHER" id="PTHR13200">
    <property type="entry name" value="EEF1A LYSINE METHYLTRANSFERASE 1"/>
    <property type="match status" value="1"/>
</dbReference>
<dbReference type="GO" id="GO:0032259">
    <property type="term" value="P:methylation"/>
    <property type="evidence" value="ECO:0007669"/>
    <property type="project" value="UniProtKB-KW"/>
</dbReference>
<sequence length="261" mass="29430">MEGDEKSEGIGHVPLGEEDLDLSQFWYSEGTLKVLVDECITALRSGEGCVYFLSTPSVFFAMPEEYRDRLVLFEFDKRWEEKCSPGRFVFFDFNQTEEFQLPGPVGASSAGHQSRKPLLIVADPPRLQADCLRCYFRAFDRISKESLERKETPSDTSSPDSVPRGPFLLPGLMKVILTSVSAFGPMIANEANLHERAFRPFLPSLALSHLGHFRLYSNFSSTLLETKNGEFGQVRKEKEGDEEEEEPEFESASIGMVAHEI</sequence>
<dbReference type="VEuPathDB" id="CryptoDB:Cvel_6364"/>
<evidence type="ECO:0000256" key="2">
    <source>
        <dbReference type="ARBA" id="ARBA00022490"/>
    </source>
</evidence>
<dbReference type="PANTHER" id="PTHR13200:SF1">
    <property type="entry name" value="NUCLEIC ACID BINDING PROTEIN"/>
    <property type="match status" value="1"/>
</dbReference>
<organism evidence="6">
    <name type="scientific">Chromera velia CCMP2878</name>
    <dbReference type="NCBI Taxonomy" id="1169474"/>
    <lineage>
        <taxon>Eukaryota</taxon>
        <taxon>Sar</taxon>
        <taxon>Alveolata</taxon>
        <taxon>Colpodellida</taxon>
        <taxon>Chromeraceae</taxon>
        <taxon>Chromera</taxon>
    </lineage>
</organism>
<protein>
    <submittedName>
        <fullName evidence="6">Uncharacterized protein</fullName>
    </submittedName>
</protein>
<proteinExistence type="predicted"/>
<dbReference type="EMBL" id="CDMZ01002311">
    <property type="protein sequence ID" value="CEM41795.1"/>
    <property type="molecule type" value="Genomic_DNA"/>
</dbReference>
<feature type="compositionally biased region" description="Acidic residues" evidence="5">
    <location>
        <begin position="240"/>
        <end position="249"/>
    </location>
</feature>
<dbReference type="GO" id="GO:0005737">
    <property type="term" value="C:cytoplasm"/>
    <property type="evidence" value="ECO:0007669"/>
    <property type="project" value="UniProtKB-SubCell"/>
</dbReference>
<evidence type="ECO:0000256" key="4">
    <source>
        <dbReference type="ARBA" id="ARBA00022679"/>
    </source>
</evidence>
<evidence type="ECO:0000256" key="3">
    <source>
        <dbReference type="ARBA" id="ARBA00022603"/>
    </source>
</evidence>
<evidence type="ECO:0000256" key="5">
    <source>
        <dbReference type="SAM" id="MobiDB-lite"/>
    </source>
</evidence>
<dbReference type="Pfam" id="PF10237">
    <property type="entry name" value="N6-adenineMlase"/>
    <property type="match status" value="1"/>
</dbReference>
<reference evidence="6" key="1">
    <citation type="submission" date="2014-11" db="EMBL/GenBank/DDBJ databases">
        <authorList>
            <person name="Otto D Thomas"/>
            <person name="Naeem Raeece"/>
        </authorList>
    </citation>
    <scope>NUCLEOTIDE SEQUENCE</scope>
</reference>
<dbReference type="PhylomeDB" id="A0A0G4HD54"/>
<dbReference type="InterPro" id="IPR041370">
    <property type="entry name" value="Mlase_EEF1AKMT1/ZCCHC4"/>
</dbReference>
<keyword evidence="3" id="KW-0489">Methyltransferase</keyword>
<keyword evidence="2" id="KW-0963">Cytoplasm</keyword>
<keyword evidence="4" id="KW-0808">Transferase</keyword>
<evidence type="ECO:0000256" key="1">
    <source>
        <dbReference type="ARBA" id="ARBA00004496"/>
    </source>
</evidence>
<dbReference type="GO" id="GO:0016279">
    <property type="term" value="F:protein-lysine N-methyltransferase activity"/>
    <property type="evidence" value="ECO:0007669"/>
    <property type="project" value="InterPro"/>
</dbReference>
<comment type="subcellular location">
    <subcellularLocation>
        <location evidence="1">Cytoplasm</location>
    </subcellularLocation>
</comment>
<feature type="region of interest" description="Disordered" evidence="5">
    <location>
        <begin position="233"/>
        <end position="261"/>
    </location>
</feature>
<evidence type="ECO:0000313" key="6">
    <source>
        <dbReference type="EMBL" id="CEM41795.1"/>
    </source>
</evidence>
<gene>
    <name evidence="6" type="ORF">Cvel_6364</name>
</gene>
<dbReference type="InterPro" id="IPR019369">
    <property type="entry name" value="Efm5/EEF1AKMT1"/>
</dbReference>
<accession>A0A0G4HD54</accession>
<dbReference type="AlphaFoldDB" id="A0A0G4HD54"/>